<protein>
    <submittedName>
        <fullName evidence="2">DUF1800 family protein</fullName>
    </submittedName>
</protein>
<comment type="caution">
    <text evidence="2">The sequence shown here is derived from an EMBL/GenBank/DDBJ whole genome shotgun (WGS) entry which is preliminary data.</text>
</comment>
<reference evidence="3" key="1">
    <citation type="journal article" date="2019" name="Int. J. Syst. Evol. Microbiol.">
        <title>The Global Catalogue of Microorganisms (GCM) 10K type strain sequencing project: providing services to taxonomists for standard genome sequencing and annotation.</title>
        <authorList>
            <consortium name="The Broad Institute Genomics Platform"/>
            <consortium name="The Broad Institute Genome Sequencing Center for Infectious Disease"/>
            <person name="Wu L."/>
            <person name="Ma J."/>
        </authorList>
    </citation>
    <scope>NUCLEOTIDE SEQUENCE [LARGE SCALE GENOMIC DNA]</scope>
    <source>
        <strain evidence="3">JCM 16545</strain>
    </source>
</reference>
<evidence type="ECO:0000256" key="1">
    <source>
        <dbReference type="SAM" id="SignalP"/>
    </source>
</evidence>
<feature type="signal peptide" evidence="1">
    <location>
        <begin position="1"/>
        <end position="19"/>
    </location>
</feature>
<feature type="chain" id="PRO_5046597806" evidence="1">
    <location>
        <begin position="20"/>
        <end position="1063"/>
    </location>
</feature>
<dbReference type="Proteomes" id="UP001597297">
    <property type="component" value="Unassembled WGS sequence"/>
</dbReference>
<dbReference type="RefSeq" id="WP_377095614.1">
    <property type="nucleotide sequence ID" value="NZ_JBHSJM010000001.1"/>
</dbReference>
<dbReference type="InterPro" id="IPR038081">
    <property type="entry name" value="CalX-like_sf"/>
</dbReference>
<evidence type="ECO:0000313" key="2">
    <source>
        <dbReference type="EMBL" id="MFD2276030.1"/>
    </source>
</evidence>
<sequence length="1063" mass="117005">MNFAEISFVFLLSAGTAVAVPLAELTGEPSPELLDQYLQVSITGNVGVSPDASHLDTGYWTSASVTGGSSSAEEVYTTITFTATGLGASESLDLTGIKFDYTRATLNGSNPVMEVYVDTGGGYEDPVLLVNDEPSSSLQTDPQSIILSHSLKNGESISFGFSYADRHGLVRRTHMIDNFVLEGTYDLESTQAGIDINNNGVSDIWEYRYGASDLVKDALVGNQDFDGDGFSNLQEALTGTNPFKADSRLELFAGLSSDSKVQLQLPSVLGKEYQLYGSETLVDGSWEPSNASFEGDGGMMGFEVDPDVFERYFYKVEVTDVDEDGDRLTRWEERNVAGFDDSDTASTTSGAGDDYQQMKGLVQSALEASVTITAGAKVVYEDGGGGLPITFTRVSERGNGFLDLQRTQSFQLIDITEVASNAASAEDYRLVDENGEIIWDGVVHLGAGEVSKTIYLEALADGVIENDEQLTLSVMEHGSLNLWIKDAEELASEDFIALSRAGHFLSQASMGGTPAEIAELANKIQNEGYLPACEAWIDEQITMPRESSVTDDCLQHQLTFLGGEQVPSINIQNFELVWWGKVTQSREQLRHRMAFSLSQIFVTSSTFWANSERHNVWRSYTGYYDKLMDEAFSTHRDLLSTISYDPFMGVYLSSAQNRKGDEELGTFPDENYAREVMQLFSCGVYAQDQSGNYLLDFEGNRIENYDNGDITEMAKVFTGLGLTDSSGEAVNFNSPGAGNGTRYENPMVMVEEYHDTSEKVLLDGTVLPEDRSGDSDIAAALDSLASHSSTAPHLSRLLIKRLTSSNPSDQYIARVTEAWRGEGVYGRGVHGDFVAVLKAILLDPEVRYGIDYQLEGSSGEVRLEPTRAISGRIKEPILKWTQFYRFSQALSGESDGLIRVQPKTKKAANDQTPDFGQIPLRAPSVFNFYDSDYSPSLGALAEAEVTYNRHLTSPESEILSPYVIKQFESFHAIVDQDRPLSSFSYLEDEFSINYSYLSYLYQKNESIEGFIDDLNIWLCNGQISKQLKDELVDLSELNGGATRENFSKVLSILFNASDFSVSY</sequence>
<accession>A0ABW5E2Z4</accession>
<dbReference type="SUPFAM" id="SSF141072">
    <property type="entry name" value="CalX-like"/>
    <property type="match status" value="1"/>
</dbReference>
<gene>
    <name evidence="2" type="ORF">ACFSQZ_06085</name>
</gene>
<keyword evidence="3" id="KW-1185">Reference proteome</keyword>
<dbReference type="Pfam" id="PF08811">
    <property type="entry name" value="DUF1800"/>
    <property type="match status" value="1"/>
</dbReference>
<name>A0ABW5E2Z4_9BACT</name>
<organism evidence="2 3">
    <name type="scientific">Rubritalea spongiae</name>
    <dbReference type="NCBI Taxonomy" id="430797"/>
    <lineage>
        <taxon>Bacteria</taxon>
        <taxon>Pseudomonadati</taxon>
        <taxon>Verrucomicrobiota</taxon>
        <taxon>Verrucomicrobiia</taxon>
        <taxon>Verrucomicrobiales</taxon>
        <taxon>Rubritaleaceae</taxon>
        <taxon>Rubritalea</taxon>
    </lineage>
</organism>
<keyword evidence="1" id="KW-0732">Signal</keyword>
<dbReference type="EMBL" id="JBHUJC010000018">
    <property type="protein sequence ID" value="MFD2276030.1"/>
    <property type="molecule type" value="Genomic_DNA"/>
</dbReference>
<evidence type="ECO:0000313" key="3">
    <source>
        <dbReference type="Proteomes" id="UP001597297"/>
    </source>
</evidence>
<dbReference type="InterPro" id="IPR014917">
    <property type="entry name" value="DUF1800"/>
</dbReference>
<proteinExistence type="predicted"/>